<evidence type="ECO:0000313" key="3">
    <source>
        <dbReference type="EMBL" id="KAL2632674.1"/>
    </source>
</evidence>
<dbReference type="AlphaFoldDB" id="A0ABD1YPG3"/>
<comment type="caution">
    <text evidence="3">The sequence shown here is derived from an EMBL/GenBank/DDBJ whole genome shotgun (WGS) entry which is preliminary data.</text>
</comment>
<protein>
    <recommendedName>
        <fullName evidence="2">PB1 domain-containing protein</fullName>
    </recommendedName>
</protein>
<dbReference type="InterPro" id="IPR000270">
    <property type="entry name" value="PB1_dom"/>
</dbReference>
<organism evidence="3 4">
    <name type="scientific">Riccia fluitans</name>
    <dbReference type="NCBI Taxonomy" id="41844"/>
    <lineage>
        <taxon>Eukaryota</taxon>
        <taxon>Viridiplantae</taxon>
        <taxon>Streptophyta</taxon>
        <taxon>Embryophyta</taxon>
        <taxon>Marchantiophyta</taxon>
        <taxon>Marchantiopsida</taxon>
        <taxon>Marchantiidae</taxon>
        <taxon>Marchantiales</taxon>
        <taxon>Ricciaceae</taxon>
        <taxon>Riccia</taxon>
    </lineage>
</organism>
<dbReference type="Proteomes" id="UP001605036">
    <property type="component" value="Unassembled WGS sequence"/>
</dbReference>
<dbReference type="PANTHER" id="PTHR20930">
    <property type="entry name" value="OVARIAN CARCINOMA ANTIGEN CA125-RELATED"/>
    <property type="match status" value="1"/>
</dbReference>
<keyword evidence="4" id="KW-1185">Reference proteome</keyword>
<dbReference type="PROSITE" id="PS51745">
    <property type="entry name" value="PB1"/>
    <property type="match status" value="1"/>
</dbReference>
<dbReference type="Gene3D" id="3.10.20.90">
    <property type="entry name" value="Phosphatidylinositol 3-kinase Catalytic Subunit, Chain A, domain 1"/>
    <property type="match status" value="1"/>
</dbReference>
<dbReference type="PANTHER" id="PTHR20930:SF0">
    <property type="entry name" value="PROTEIN ILRUN"/>
    <property type="match status" value="1"/>
</dbReference>
<feature type="compositionally biased region" description="Low complexity" evidence="1">
    <location>
        <begin position="96"/>
        <end position="119"/>
    </location>
</feature>
<accession>A0ABD1YPG3</accession>
<evidence type="ECO:0000313" key="4">
    <source>
        <dbReference type="Proteomes" id="UP001605036"/>
    </source>
</evidence>
<feature type="domain" description="PB1" evidence="2">
    <location>
        <begin position="2"/>
        <end position="88"/>
    </location>
</feature>
<dbReference type="EMBL" id="JBHFFA010000003">
    <property type="protein sequence ID" value="KAL2632674.1"/>
    <property type="molecule type" value="Genomic_DNA"/>
</dbReference>
<proteinExistence type="predicted"/>
<evidence type="ECO:0000259" key="2">
    <source>
        <dbReference type="PROSITE" id="PS51745"/>
    </source>
</evidence>
<evidence type="ECO:0000256" key="1">
    <source>
        <dbReference type="SAM" id="MobiDB-lite"/>
    </source>
</evidence>
<dbReference type="InterPro" id="IPR053793">
    <property type="entry name" value="PB1-like"/>
</dbReference>
<dbReference type="Pfam" id="PF00564">
    <property type="entry name" value="PB1"/>
    <property type="match status" value="1"/>
</dbReference>
<name>A0ABD1YPG3_9MARC</name>
<dbReference type="SUPFAM" id="SSF54277">
    <property type="entry name" value="CAD &amp; PB1 domains"/>
    <property type="match status" value="1"/>
</dbReference>
<feature type="region of interest" description="Disordered" evidence="1">
    <location>
        <begin position="90"/>
        <end position="119"/>
    </location>
</feature>
<sequence length="119" mass="13123">MSYVIKVTLDDTLRRLTLGNQPGAPGGLTFAQLESQVRQLFELPASSKLKLTYVDSDNDVVTMRNDVDLKDACVGQRLNPLRLKAFHVQKEDRSMHNQAQQQGGGHANQTAAATSRNTN</sequence>
<reference evidence="3 4" key="1">
    <citation type="submission" date="2024-09" db="EMBL/GenBank/DDBJ databases">
        <title>Chromosome-scale assembly of Riccia fluitans.</title>
        <authorList>
            <person name="Paukszto L."/>
            <person name="Sawicki J."/>
            <person name="Karawczyk K."/>
            <person name="Piernik-Szablinska J."/>
            <person name="Szczecinska M."/>
            <person name="Mazdziarz M."/>
        </authorList>
    </citation>
    <scope>NUCLEOTIDE SEQUENCE [LARGE SCALE GENOMIC DNA]</scope>
    <source>
        <strain evidence="3">Rf_01</strain>
        <tissue evidence="3">Aerial parts of the thallus</tissue>
    </source>
</reference>
<dbReference type="SMART" id="SM00666">
    <property type="entry name" value="PB1"/>
    <property type="match status" value="1"/>
</dbReference>
<gene>
    <name evidence="3" type="ORF">R1flu_004153</name>
</gene>